<evidence type="ECO:0000313" key="1">
    <source>
        <dbReference type="EMBL" id="OCT66573.1"/>
    </source>
</evidence>
<organism evidence="1 2">
    <name type="scientific">Xenopus laevis</name>
    <name type="common">African clawed frog</name>
    <dbReference type="NCBI Taxonomy" id="8355"/>
    <lineage>
        <taxon>Eukaryota</taxon>
        <taxon>Metazoa</taxon>
        <taxon>Chordata</taxon>
        <taxon>Craniata</taxon>
        <taxon>Vertebrata</taxon>
        <taxon>Euteleostomi</taxon>
        <taxon>Amphibia</taxon>
        <taxon>Batrachia</taxon>
        <taxon>Anura</taxon>
        <taxon>Pipoidea</taxon>
        <taxon>Pipidae</taxon>
        <taxon>Xenopodinae</taxon>
        <taxon>Xenopus</taxon>
        <taxon>Xenopus</taxon>
    </lineage>
</organism>
<dbReference type="Proteomes" id="UP000694892">
    <property type="component" value="Chromosome 8S"/>
</dbReference>
<accession>A0A974H6E9</accession>
<dbReference type="AlphaFoldDB" id="A0A974H6E9"/>
<reference evidence="2" key="1">
    <citation type="journal article" date="2016" name="Nature">
        <title>Genome evolution in the allotetraploid frog Xenopus laevis.</title>
        <authorList>
            <person name="Session A.M."/>
            <person name="Uno Y."/>
            <person name="Kwon T."/>
            <person name="Chapman J.A."/>
            <person name="Toyoda A."/>
            <person name="Takahashi S."/>
            <person name="Fukui A."/>
            <person name="Hikosaka A."/>
            <person name="Suzuki A."/>
            <person name="Kondo M."/>
            <person name="van Heeringen S.J."/>
            <person name="Quigley I."/>
            <person name="Heinz S."/>
            <person name="Ogino H."/>
            <person name="Ochi H."/>
            <person name="Hellsten U."/>
            <person name="Lyons J.B."/>
            <person name="Simakov O."/>
            <person name="Putnam N."/>
            <person name="Stites J."/>
            <person name="Kuroki Y."/>
            <person name="Tanaka T."/>
            <person name="Michiue T."/>
            <person name="Watanabe M."/>
            <person name="Bogdanovic O."/>
            <person name="Lister R."/>
            <person name="Georgiou G."/>
            <person name="Paranjpe S.S."/>
            <person name="van Kruijsbergen I."/>
            <person name="Shu S."/>
            <person name="Carlson J."/>
            <person name="Kinoshita T."/>
            <person name="Ohta Y."/>
            <person name="Mawaribuchi S."/>
            <person name="Jenkins J."/>
            <person name="Grimwood J."/>
            <person name="Schmutz J."/>
            <person name="Mitros T."/>
            <person name="Mozaffari S.V."/>
            <person name="Suzuki Y."/>
            <person name="Haramoto Y."/>
            <person name="Yamamoto T.S."/>
            <person name="Takagi C."/>
            <person name="Heald R."/>
            <person name="Miller K."/>
            <person name="Haudenschild C."/>
            <person name="Kitzman J."/>
            <person name="Nakayama T."/>
            <person name="Izutsu Y."/>
            <person name="Robert J."/>
            <person name="Fortriede J."/>
            <person name="Burns K."/>
            <person name="Lotay V."/>
            <person name="Karimi K."/>
            <person name="Yasuoka Y."/>
            <person name="Dichmann D.S."/>
            <person name="Flajnik M.F."/>
            <person name="Houston D.W."/>
            <person name="Shendure J."/>
            <person name="DuPasquier L."/>
            <person name="Vize P.D."/>
            <person name="Zorn A.M."/>
            <person name="Ito M."/>
            <person name="Marcotte E.M."/>
            <person name="Wallingford J.B."/>
            <person name="Ito Y."/>
            <person name="Asashima M."/>
            <person name="Ueno N."/>
            <person name="Matsuda Y."/>
            <person name="Veenstra G.J."/>
            <person name="Fujiyama A."/>
            <person name="Harland R.M."/>
            <person name="Taira M."/>
            <person name="Rokhsar D.S."/>
        </authorList>
    </citation>
    <scope>NUCLEOTIDE SEQUENCE [LARGE SCALE GENOMIC DNA]</scope>
    <source>
        <strain evidence="2">J</strain>
    </source>
</reference>
<gene>
    <name evidence="1" type="ORF">XELAEV_18042826mg</name>
</gene>
<evidence type="ECO:0000313" key="2">
    <source>
        <dbReference type="Proteomes" id="UP000694892"/>
    </source>
</evidence>
<proteinExistence type="predicted"/>
<dbReference type="EMBL" id="CM004481">
    <property type="protein sequence ID" value="OCT66573.1"/>
    <property type="molecule type" value="Genomic_DNA"/>
</dbReference>
<sequence length="96" mass="10505">MWALYKTTPTWSCNILEALGAKLIVVLPVPDIDYKGISIWQLLPPADATWSTHHLLTVCSLPPAYPSSQQRLEVPAGPDWQSVGSGKCQRGCCMVP</sequence>
<protein>
    <submittedName>
        <fullName evidence="1">Uncharacterized protein</fullName>
    </submittedName>
</protein>
<name>A0A974H6E9_XENLA</name>